<dbReference type="EMBL" id="SSHJ02000001">
    <property type="protein sequence ID" value="MFN0254061.1"/>
    <property type="molecule type" value="Genomic_DNA"/>
</dbReference>
<reference evidence="2 3" key="1">
    <citation type="submission" date="2024-12" db="EMBL/GenBank/DDBJ databases">
        <authorList>
            <person name="Hu S."/>
        </authorList>
    </citation>
    <scope>NUCLEOTIDE SEQUENCE [LARGE SCALE GENOMIC DNA]</scope>
    <source>
        <strain evidence="2 3">THG-T11</strain>
    </source>
</reference>
<feature type="domain" description="Thioredoxin" evidence="1">
    <location>
        <begin position="16"/>
        <end position="160"/>
    </location>
</feature>
<accession>A0ABW9J4E7</accession>
<dbReference type="RefSeq" id="WP_138721247.1">
    <property type="nucleotide sequence ID" value="NZ_SSHJ02000001.1"/>
</dbReference>
<name>A0ABW9J4E7_9SPHI</name>
<keyword evidence="2" id="KW-0575">Peroxidase</keyword>
<dbReference type="Gene3D" id="3.40.30.10">
    <property type="entry name" value="Glutaredoxin"/>
    <property type="match status" value="1"/>
</dbReference>
<evidence type="ECO:0000259" key="1">
    <source>
        <dbReference type="PROSITE" id="PS51352"/>
    </source>
</evidence>
<evidence type="ECO:0000313" key="2">
    <source>
        <dbReference type="EMBL" id="MFN0254061.1"/>
    </source>
</evidence>
<keyword evidence="2" id="KW-0560">Oxidoreductase</keyword>
<organism evidence="2 3">
    <name type="scientific">Pedobacter ureilyticus</name>
    <dbReference type="NCBI Taxonomy" id="1393051"/>
    <lineage>
        <taxon>Bacteria</taxon>
        <taxon>Pseudomonadati</taxon>
        <taxon>Bacteroidota</taxon>
        <taxon>Sphingobacteriia</taxon>
        <taxon>Sphingobacteriales</taxon>
        <taxon>Sphingobacteriaceae</taxon>
        <taxon>Pedobacter</taxon>
    </lineage>
</organism>
<dbReference type="PROSITE" id="PS51352">
    <property type="entry name" value="THIOREDOXIN_2"/>
    <property type="match status" value="1"/>
</dbReference>
<protein>
    <submittedName>
        <fullName evidence="2">Peroxiredoxin family protein</fullName>
        <ecNumber evidence="2">1.11.1.24</ecNumber>
    </submittedName>
</protein>
<gene>
    <name evidence="2" type="ORF">E6A44_000650</name>
</gene>
<sequence length="163" mass="17829">MEEEKPAAHKKAKIDLLEGATPGEFSAKTTDGSIFNSKDNKGKYWVVFVYDSGSIAKTESYDLAAELNKTHQLFGDKIPIVGLVNGFSDDEPALQKLFAEAKFSFKQIDNTEGPNKEKPLDDNVFCTPAKILIDPTGKVVYNGCGGKTRAFDYKLDSLVKSGL</sequence>
<evidence type="ECO:0000313" key="3">
    <source>
        <dbReference type="Proteomes" id="UP001517247"/>
    </source>
</evidence>
<comment type="caution">
    <text evidence="2">The sequence shown here is derived from an EMBL/GenBank/DDBJ whole genome shotgun (WGS) entry which is preliminary data.</text>
</comment>
<dbReference type="SUPFAM" id="SSF52833">
    <property type="entry name" value="Thioredoxin-like"/>
    <property type="match status" value="1"/>
</dbReference>
<dbReference type="EC" id="1.11.1.24" evidence="2"/>
<dbReference type="Proteomes" id="UP001517247">
    <property type="component" value="Unassembled WGS sequence"/>
</dbReference>
<dbReference type="InterPro" id="IPR036249">
    <property type="entry name" value="Thioredoxin-like_sf"/>
</dbReference>
<dbReference type="InterPro" id="IPR013766">
    <property type="entry name" value="Thioredoxin_domain"/>
</dbReference>
<keyword evidence="3" id="KW-1185">Reference proteome</keyword>
<proteinExistence type="predicted"/>
<dbReference type="GO" id="GO:0140824">
    <property type="term" value="F:thioredoxin-dependent peroxiredoxin activity"/>
    <property type="evidence" value="ECO:0007669"/>
    <property type="project" value="UniProtKB-EC"/>
</dbReference>